<protein>
    <recommendedName>
        <fullName evidence="1">Reverse transcriptase zinc-binding domain-containing protein</fullName>
    </recommendedName>
</protein>
<comment type="caution">
    <text evidence="2">The sequence shown here is derived from an EMBL/GenBank/DDBJ whole genome shotgun (WGS) entry which is preliminary data.</text>
</comment>
<dbReference type="PANTHER" id="PTHR33116:SF66">
    <property type="entry name" value="REVERSE TRANSCRIPTASE ZINC-BINDING DOMAIN-CONTAINING PROTEIN"/>
    <property type="match status" value="1"/>
</dbReference>
<evidence type="ECO:0000313" key="3">
    <source>
        <dbReference type="Proteomes" id="UP001152484"/>
    </source>
</evidence>
<name>A0A9P0Z8V4_CUSEU</name>
<organism evidence="2 3">
    <name type="scientific">Cuscuta europaea</name>
    <name type="common">European dodder</name>
    <dbReference type="NCBI Taxonomy" id="41803"/>
    <lineage>
        <taxon>Eukaryota</taxon>
        <taxon>Viridiplantae</taxon>
        <taxon>Streptophyta</taxon>
        <taxon>Embryophyta</taxon>
        <taxon>Tracheophyta</taxon>
        <taxon>Spermatophyta</taxon>
        <taxon>Magnoliopsida</taxon>
        <taxon>eudicotyledons</taxon>
        <taxon>Gunneridae</taxon>
        <taxon>Pentapetalae</taxon>
        <taxon>asterids</taxon>
        <taxon>lamiids</taxon>
        <taxon>Solanales</taxon>
        <taxon>Convolvulaceae</taxon>
        <taxon>Cuscuteae</taxon>
        <taxon>Cuscuta</taxon>
        <taxon>Cuscuta subgen. Cuscuta</taxon>
    </lineage>
</organism>
<reference evidence="2" key="1">
    <citation type="submission" date="2022-07" db="EMBL/GenBank/DDBJ databases">
        <authorList>
            <person name="Macas J."/>
            <person name="Novak P."/>
            <person name="Neumann P."/>
        </authorList>
    </citation>
    <scope>NUCLEOTIDE SEQUENCE</scope>
</reference>
<dbReference type="Proteomes" id="UP001152484">
    <property type="component" value="Unassembled WGS sequence"/>
</dbReference>
<dbReference type="Pfam" id="PF13966">
    <property type="entry name" value="zf-RVT"/>
    <property type="match status" value="1"/>
</dbReference>
<sequence>MVTNGKLCSSNVYDLIRVKGTKQMWMPFIWKAYIPPKFSFIAWLAFRNRLATYDNLSRLDVINICPFCKGEPETVPHLFFGCQFTGTVWSKVRAWIGIPRQMSTLESSVKWIRKEHAGAGIKAKAVRIAFIYTIYWLWRVRNATRFDDKKTQEEDVFARIQYMVYKILYSIYPHELITF</sequence>
<gene>
    <name evidence="2" type="ORF">CEURO_LOCUS12538</name>
</gene>
<evidence type="ECO:0000259" key="1">
    <source>
        <dbReference type="Pfam" id="PF13966"/>
    </source>
</evidence>
<dbReference type="InterPro" id="IPR026960">
    <property type="entry name" value="RVT-Znf"/>
</dbReference>
<dbReference type="AlphaFoldDB" id="A0A9P0Z8V4"/>
<dbReference type="PANTHER" id="PTHR33116">
    <property type="entry name" value="REVERSE TRANSCRIPTASE ZINC-BINDING DOMAIN-CONTAINING PROTEIN-RELATED-RELATED"/>
    <property type="match status" value="1"/>
</dbReference>
<feature type="domain" description="Reverse transcriptase zinc-binding" evidence="1">
    <location>
        <begin position="9"/>
        <end position="89"/>
    </location>
</feature>
<dbReference type="OrthoDB" id="1938430at2759"/>
<evidence type="ECO:0000313" key="2">
    <source>
        <dbReference type="EMBL" id="CAH9093977.1"/>
    </source>
</evidence>
<proteinExistence type="predicted"/>
<accession>A0A9P0Z8V4</accession>
<dbReference type="EMBL" id="CAMAPE010000031">
    <property type="protein sequence ID" value="CAH9093977.1"/>
    <property type="molecule type" value="Genomic_DNA"/>
</dbReference>
<keyword evidence="3" id="KW-1185">Reference proteome</keyword>